<proteinExistence type="predicted"/>
<organism evidence="2">
    <name type="scientific">Absidia glauca</name>
    <name type="common">Pin mould</name>
    <dbReference type="NCBI Taxonomy" id="4829"/>
    <lineage>
        <taxon>Eukaryota</taxon>
        <taxon>Fungi</taxon>
        <taxon>Fungi incertae sedis</taxon>
        <taxon>Mucoromycota</taxon>
        <taxon>Mucoromycotina</taxon>
        <taxon>Mucoromycetes</taxon>
        <taxon>Mucorales</taxon>
        <taxon>Cunninghamellaceae</taxon>
        <taxon>Absidia</taxon>
    </lineage>
</organism>
<dbReference type="InParanoid" id="A0A163KQE4"/>
<evidence type="ECO:0000313" key="2">
    <source>
        <dbReference type="EMBL" id="SAL95519.1"/>
    </source>
</evidence>
<name>A0A163KQE4_ABSGL</name>
<keyword evidence="1" id="KW-0732">Signal</keyword>
<evidence type="ECO:0000313" key="3">
    <source>
        <dbReference type="Proteomes" id="UP000078561"/>
    </source>
</evidence>
<evidence type="ECO:0000256" key="1">
    <source>
        <dbReference type="SAM" id="SignalP"/>
    </source>
</evidence>
<feature type="chain" id="PRO_5007843787" evidence="1">
    <location>
        <begin position="22"/>
        <end position="104"/>
    </location>
</feature>
<keyword evidence="3" id="KW-1185">Reference proteome</keyword>
<dbReference type="EMBL" id="LT550334">
    <property type="protein sequence ID" value="SAL95519.1"/>
    <property type="molecule type" value="Genomic_DNA"/>
</dbReference>
<dbReference type="Proteomes" id="UP000078561">
    <property type="component" value="Unassembled WGS sequence"/>
</dbReference>
<sequence length="104" mass="11637">MKTLSFYLLVTAMALMKTVSAQPPPISHMVLFCKTGSPKKIFYDDCFNVENVVNVGYVVPATCQYFTDMTCKKPTSDPPVTHARRAIAPPKNSKGYVKCFQPRK</sequence>
<reference evidence="2" key="1">
    <citation type="submission" date="2016-04" db="EMBL/GenBank/DDBJ databases">
        <authorList>
            <person name="Evans L.H."/>
            <person name="Alamgir A."/>
            <person name="Owens N."/>
            <person name="Weber N.D."/>
            <person name="Virtaneva K."/>
            <person name="Barbian K."/>
            <person name="Babar A."/>
            <person name="Rosenke K."/>
        </authorList>
    </citation>
    <scope>NUCLEOTIDE SEQUENCE [LARGE SCALE GENOMIC DNA]</scope>
    <source>
        <strain evidence="2">CBS 101.48</strain>
    </source>
</reference>
<dbReference type="AlphaFoldDB" id="A0A163KQE4"/>
<feature type="signal peptide" evidence="1">
    <location>
        <begin position="1"/>
        <end position="21"/>
    </location>
</feature>
<gene>
    <name evidence="2" type="primary">ABSGL_00848.1 scaffold 958</name>
</gene>
<protein>
    <submittedName>
        <fullName evidence="2">Uncharacterized protein</fullName>
    </submittedName>
</protein>
<accession>A0A163KQE4</accession>